<keyword evidence="1" id="KW-0732">Signal</keyword>
<dbReference type="EMBL" id="QZWG01000017">
    <property type="protein sequence ID" value="RZB56265.1"/>
    <property type="molecule type" value="Genomic_DNA"/>
</dbReference>
<reference evidence="2 3" key="1">
    <citation type="submission" date="2018-09" db="EMBL/GenBank/DDBJ databases">
        <title>A high-quality reference genome of wild soybean provides a powerful tool to mine soybean genomes.</title>
        <authorList>
            <person name="Xie M."/>
            <person name="Chung C.Y.L."/>
            <person name="Li M.-W."/>
            <person name="Wong F.-L."/>
            <person name="Chan T.-F."/>
            <person name="Lam H.-M."/>
        </authorList>
    </citation>
    <scope>NUCLEOTIDE SEQUENCE [LARGE SCALE GENOMIC DNA]</scope>
    <source>
        <strain evidence="3">cv. W05</strain>
        <tissue evidence="2">Hypocotyl of etiolated seedlings</tissue>
    </source>
</reference>
<gene>
    <name evidence="2" type="ORF">D0Y65_045456</name>
</gene>
<evidence type="ECO:0000313" key="2">
    <source>
        <dbReference type="EMBL" id="RZB56265.1"/>
    </source>
</evidence>
<organism evidence="2 3">
    <name type="scientific">Glycine soja</name>
    <name type="common">Wild soybean</name>
    <dbReference type="NCBI Taxonomy" id="3848"/>
    <lineage>
        <taxon>Eukaryota</taxon>
        <taxon>Viridiplantae</taxon>
        <taxon>Streptophyta</taxon>
        <taxon>Embryophyta</taxon>
        <taxon>Tracheophyta</taxon>
        <taxon>Spermatophyta</taxon>
        <taxon>Magnoliopsida</taxon>
        <taxon>eudicotyledons</taxon>
        <taxon>Gunneridae</taxon>
        <taxon>Pentapetalae</taxon>
        <taxon>rosids</taxon>
        <taxon>fabids</taxon>
        <taxon>Fabales</taxon>
        <taxon>Fabaceae</taxon>
        <taxon>Papilionoideae</taxon>
        <taxon>50 kb inversion clade</taxon>
        <taxon>NPAAA clade</taxon>
        <taxon>indigoferoid/millettioid clade</taxon>
        <taxon>Phaseoleae</taxon>
        <taxon>Glycine</taxon>
        <taxon>Glycine subgen. Soja</taxon>
    </lineage>
</organism>
<name>A0A445G500_GLYSO</name>
<dbReference type="AlphaFoldDB" id="A0A445G500"/>
<evidence type="ECO:0000256" key="1">
    <source>
        <dbReference type="SAM" id="SignalP"/>
    </source>
</evidence>
<keyword evidence="3" id="KW-1185">Reference proteome</keyword>
<comment type="caution">
    <text evidence="2">The sequence shown here is derived from an EMBL/GenBank/DDBJ whole genome shotgun (WGS) entry which is preliminary data.</text>
</comment>
<evidence type="ECO:0008006" key="4">
    <source>
        <dbReference type="Google" id="ProtNLM"/>
    </source>
</evidence>
<sequence>MLIHLLRLLGLHTTTTAHPAHRMLIQLLRLLGLHTTIPAHPNQAFINTMAHPGHRMLIQLLRLLGHRDLPLQGLHTTNTTVADVMHMELMNNDPTYI</sequence>
<proteinExistence type="predicted"/>
<feature type="chain" id="PRO_5019398911" description="Secreted protein" evidence="1">
    <location>
        <begin position="18"/>
        <end position="97"/>
    </location>
</feature>
<feature type="signal peptide" evidence="1">
    <location>
        <begin position="1"/>
        <end position="17"/>
    </location>
</feature>
<evidence type="ECO:0000313" key="3">
    <source>
        <dbReference type="Proteomes" id="UP000289340"/>
    </source>
</evidence>
<protein>
    <recommendedName>
        <fullName evidence="4">Secreted protein</fullName>
    </recommendedName>
</protein>
<accession>A0A445G500</accession>
<dbReference type="Proteomes" id="UP000289340">
    <property type="component" value="Chromosome 17"/>
</dbReference>